<evidence type="ECO:0000256" key="4">
    <source>
        <dbReference type="ARBA" id="ARBA00023125"/>
    </source>
</evidence>
<dbReference type="SUPFAM" id="SSF54534">
    <property type="entry name" value="FKBP-like"/>
    <property type="match status" value="1"/>
</dbReference>
<gene>
    <name evidence="8" type="primary">greA</name>
    <name evidence="12" type="ORF">NPRO_14050</name>
</gene>
<dbReference type="InterPro" id="IPR001437">
    <property type="entry name" value="Tscrpt_elong_fac_GreA/B_C"/>
</dbReference>
<dbReference type="PROSITE" id="PS00830">
    <property type="entry name" value="GREAB_2"/>
    <property type="match status" value="1"/>
</dbReference>
<dbReference type="Gene3D" id="3.10.50.30">
    <property type="entry name" value="Transcription elongation factor, GreA/GreB, C-terminal domain"/>
    <property type="match status" value="1"/>
</dbReference>
<evidence type="ECO:0000256" key="7">
    <source>
        <dbReference type="ARBA" id="ARBA00030776"/>
    </source>
</evidence>
<protein>
    <recommendedName>
        <fullName evidence="2 8">Transcription elongation factor GreA</fullName>
    </recommendedName>
    <alternativeName>
        <fullName evidence="7 8">Transcript cleavage factor GreA</fullName>
    </alternativeName>
</protein>
<dbReference type="PIRSF" id="PIRSF006092">
    <property type="entry name" value="GreA_GreB"/>
    <property type="match status" value="1"/>
</dbReference>
<dbReference type="Proteomes" id="UP000662873">
    <property type="component" value="Chromosome"/>
</dbReference>
<reference evidence="12" key="1">
    <citation type="journal article" name="DNA Res.">
        <title>The physiological potential of anammox bacteria as revealed by their core genome structure.</title>
        <authorList>
            <person name="Okubo T."/>
            <person name="Toyoda A."/>
            <person name="Fukuhara K."/>
            <person name="Uchiyama I."/>
            <person name="Harigaya Y."/>
            <person name="Kuroiwa M."/>
            <person name="Suzuki T."/>
            <person name="Murakami Y."/>
            <person name="Suwa Y."/>
            <person name="Takami H."/>
        </authorList>
    </citation>
    <scope>NUCLEOTIDE SEQUENCE</scope>
    <source>
        <strain evidence="12">317325-2</strain>
    </source>
</reference>
<dbReference type="Pfam" id="PF01272">
    <property type="entry name" value="GreA_GreB"/>
    <property type="match status" value="1"/>
</dbReference>
<dbReference type="GO" id="GO:0003677">
    <property type="term" value="F:DNA binding"/>
    <property type="evidence" value="ECO:0007669"/>
    <property type="project" value="UniProtKB-UniRule"/>
</dbReference>
<dbReference type="HAMAP" id="MF_00105">
    <property type="entry name" value="GreA_GreB"/>
    <property type="match status" value="1"/>
</dbReference>
<keyword evidence="8" id="KW-0175">Coiled coil</keyword>
<dbReference type="KEGG" id="npy:NPRO_14050"/>
<evidence type="ECO:0000256" key="3">
    <source>
        <dbReference type="ARBA" id="ARBA00023015"/>
    </source>
</evidence>
<dbReference type="InterPro" id="IPR023459">
    <property type="entry name" value="Tscrpt_elong_fac_GreA/B_fam"/>
</dbReference>
<feature type="coiled-coil region" evidence="8">
    <location>
        <begin position="12"/>
        <end position="69"/>
    </location>
</feature>
<evidence type="ECO:0000256" key="5">
    <source>
        <dbReference type="ARBA" id="ARBA00023163"/>
    </source>
</evidence>
<evidence type="ECO:0000259" key="11">
    <source>
        <dbReference type="Pfam" id="PF03449"/>
    </source>
</evidence>
<dbReference type="GO" id="GO:0006354">
    <property type="term" value="P:DNA-templated transcription elongation"/>
    <property type="evidence" value="ECO:0007669"/>
    <property type="project" value="TreeGrafter"/>
</dbReference>
<dbReference type="InterPro" id="IPR036805">
    <property type="entry name" value="Tscrpt_elong_fac_GreA/B_N_sf"/>
</dbReference>
<keyword evidence="5 8" id="KW-0804">Transcription</keyword>
<keyword evidence="3 8" id="KW-0805">Transcription regulation</keyword>
<evidence type="ECO:0000259" key="10">
    <source>
        <dbReference type="Pfam" id="PF01272"/>
    </source>
</evidence>
<evidence type="ECO:0000256" key="8">
    <source>
        <dbReference type="HAMAP-Rule" id="MF_00105"/>
    </source>
</evidence>
<dbReference type="PANTHER" id="PTHR30437:SF4">
    <property type="entry name" value="TRANSCRIPTION ELONGATION FACTOR GREA"/>
    <property type="match status" value="1"/>
</dbReference>
<dbReference type="EMBL" id="AP021858">
    <property type="protein sequence ID" value="BBO23810.1"/>
    <property type="molecule type" value="Genomic_DNA"/>
</dbReference>
<dbReference type="GO" id="GO:0032784">
    <property type="term" value="P:regulation of DNA-templated transcription elongation"/>
    <property type="evidence" value="ECO:0007669"/>
    <property type="project" value="UniProtKB-UniRule"/>
</dbReference>
<evidence type="ECO:0000313" key="12">
    <source>
        <dbReference type="EMBL" id="BBO23810.1"/>
    </source>
</evidence>
<dbReference type="GO" id="GO:0003746">
    <property type="term" value="F:translation elongation factor activity"/>
    <property type="evidence" value="ECO:0007669"/>
    <property type="project" value="UniProtKB-KW"/>
</dbReference>
<evidence type="ECO:0000256" key="2">
    <source>
        <dbReference type="ARBA" id="ARBA00013729"/>
    </source>
</evidence>
<dbReference type="InterPro" id="IPR028624">
    <property type="entry name" value="Tscrpt_elong_fac_GreA/B"/>
</dbReference>
<keyword evidence="4 8" id="KW-0238">DNA-binding</keyword>
<dbReference type="InterPro" id="IPR036953">
    <property type="entry name" value="GreA/GreB_C_sf"/>
</dbReference>
<dbReference type="SUPFAM" id="SSF46557">
    <property type="entry name" value="GreA transcript cleavage protein, N-terminal domain"/>
    <property type="match status" value="1"/>
</dbReference>
<dbReference type="NCBIfam" id="TIGR01462">
    <property type="entry name" value="greA"/>
    <property type="match status" value="1"/>
</dbReference>
<keyword evidence="12" id="KW-0648">Protein biosynthesis</keyword>
<dbReference type="Gene3D" id="1.10.287.180">
    <property type="entry name" value="Transcription elongation factor, GreA/GreB, N-terminal domain"/>
    <property type="match status" value="1"/>
</dbReference>
<dbReference type="InterPro" id="IPR006359">
    <property type="entry name" value="Tscrpt_elong_fac_GreA"/>
</dbReference>
<comment type="similarity">
    <text evidence="1 8 9">Belongs to the GreA/GreB family.</text>
</comment>
<feature type="domain" description="Transcription elongation factor GreA/GreB C-terminal" evidence="10">
    <location>
        <begin position="83"/>
        <end position="152"/>
    </location>
</feature>
<comment type="function">
    <text evidence="6 8 9">Necessary for efficient RNA polymerase transcription elongation past template-encoded arresting sites. The arresting sites in DNA have the property of trapping a certain fraction of elongating RNA polymerases that pass through, resulting in locked ternary complexes. Cleavage of the nascent transcript by cleavage factors such as GreA or GreB allows the resumption of elongation from the new 3'terminus. GreA releases sequences of 2 to 3 nucleotides.</text>
</comment>
<evidence type="ECO:0000256" key="6">
    <source>
        <dbReference type="ARBA" id="ARBA00024916"/>
    </source>
</evidence>
<dbReference type="Pfam" id="PF03449">
    <property type="entry name" value="GreA_GreB_N"/>
    <property type="match status" value="1"/>
</dbReference>
<dbReference type="GO" id="GO:0070063">
    <property type="term" value="F:RNA polymerase binding"/>
    <property type="evidence" value="ECO:0007669"/>
    <property type="project" value="InterPro"/>
</dbReference>
<keyword evidence="12" id="KW-0251">Elongation factor</keyword>
<dbReference type="AlphaFoldDB" id="A0A809R8G6"/>
<dbReference type="PROSITE" id="PS00829">
    <property type="entry name" value="GREAB_1"/>
    <property type="match status" value="1"/>
</dbReference>
<organism evidence="12 13">
    <name type="scientific">Candidatus Nitrosymbiomonas proteolyticus</name>
    <dbReference type="NCBI Taxonomy" id="2608984"/>
    <lineage>
        <taxon>Bacteria</taxon>
        <taxon>Bacillati</taxon>
        <taxon>Armatimonadota</taxon>
        <taxon>Armatimonadota incertae sedis</taxon>
        <taxon>Candidatus Nitrosymbiomonas</taxon>
    </lineage>
</organism>
<proteinExistence type="inferred from homology"/>
<sequence length="156" mass="17316">MGNSVLLTQEGFERLKQELEELKTAGRRKVAEAIKEAKSHGDLKENAAYHEAKLNQERLEGRIADLEKILQIGRIIERPDDAHDCAHLGSKVTLRDEEFGDTLTVELVGSFEADPDHDKISLTSPLGEALVGRIAGDTVEVETPEGLSRYTIQRLD</sequence>
<evidence type="ECO:0000313" key="13">
    <source>
        <dbReference type="Proteomes" id="UP000662873"/>
    </source>
</evidence>
<dbReference type="FunFam" id="1.10.287.180:FF:000001">
    <property type="entry name" value="Transcription elongation factor GreA"/>
    <property type="match status" value="1"/>
</dbReference>
<accession>A0A809R8G6</accession>
<feature type="domain" description="Transcription elongation factor GreA/GreB N-terminal" evidence="11">
    <location>
        <begin position="6"/>
        <end position="71"/>
    </location>
</feature>
<dbReference type="InterPro" id="IPR018151">
    <property type="entry name" value="TF_GreA/GreB_CS"/>
</dbReference>
<evidence type="ECO:0000256" key="9">
    <source>
        <dbReference type="RuleBase" id="RU000556"/>
    </source>
</evidence>
<dbReference type="NCBIfam" id="NF001263">
    <property type="entry name" value="PRK00226.1-4"/>
    <property type="match status" value="1"/>
</dbReference>
<dbReference type="InterPro" id="IPR022691">
    <property type="entry name" value="Tscrpt_elong_fac_GreA/B_N"/>
</dbReference>
<evidence type="ECO:0000256" key="1">
    <source>
        <dbReference type="ARBA" id="ARBA00008213"/>
    </source>
</evidence>
<dbReference type="PANTHER" id="PTHR30437">
    <property type="entry name" value="TRANSCRIPTION ELONGATION FACTOR GREA"/>
    <property type="match status" value="1"/>
</dbReference>
<name>A0A809R8G6_9BACT</name>